<proteinExistence type="predicted"/>
<dbReference type="Gene3D" id="1.25.40.10">
    <property type="entry name" value="Tetratricopeptide repeat domain"/>
    <property type="match status" value="1"/>
</dbReference>
<feature type="transmembrane region" description="Helical" evidence="1">
    <location>
        <begin position="184"/>
        <end position="203"/>
    </location>
</feature>
<dbReference type="AlphaFoldDB" id="A0A0R2XW09"/>
<keyword evidence="1" id="KW-0472">Membrane</keyword>
<feature type="non-terminal residue" evidence="2">
    <location>
        <position position="1"/>
    </location>
</feature>
<dbReference type="SMART" id="SM00671">
    <property type="entry name" value="SEL1"/>
    <property type="match status" value="1"/>
</dbReference>
<reference evidence="2 3" key="1">
    <citation type="submission" date="2015-10" db="EMBL/GenBank/DDBJ databases">
        <title>Metagenome-Assembled Genomes uncover a global brackish microbiome.</title>
        <authorList>
            <person name="Hugerth L.W."/>
            <person name="Larsson J."/>
            <person name="Alneberg J."/>
            <person name="Lindh M.V."/>
            <person name="Legrand C."/>
            <person name="Pinhassi J."/>
            <person name="Andersson A.F."/>
        </authorList>
    </citation>
    <scope>NUCLEOTIDE SEQUENCE [LARGE SCALE GENOMIC DNA]</scope>
    <source>
        <strain evidence="2">BACL3 MAG-120531-bin86</strain>
    </source>
</reference>
<feature type="transmembrane region" description="Helical" evidence="1">
    <location>
        <begin position="117"/>
        <end position="134"/>
    </location>
</feature>
<keyword evidence="1" id="KW-0812">Transmembrane</keyword>
<dbReference type="EMBL" id="LIDH01000159">
    <property type="protein sequence ID" value="KRP38404.1"/>
    <property type="molecule type" value="Genomic_DNA"/>
</dbReference>
<protein>
    <recommendedName>
        <fullName evidence="4">Beta-lactamase</fullName>
    </recommendedName>
</protein>
<feature type="transmembrane region" description="Helical" evidence="1">
    <location>
        <begin position="44"/>
        <end position="61"/>
    </location>
</feature>
<feature type="transmembrane region" description="Helical" evidence="1">
    <location>
        <begin position="6"/>
        <end position="24"/>
    </location>
</feature>
<dbReference type="InterPro" id="IPR006597">
    <property type="entry name" value="Sel1-like"/>
</dbReference>
<comment type="caution">
    <text evidence="2">The sequence shown here is derived from an EMBL/GenBank/DDBJ whole genome shotgun (WGS) entry which is preliminary data.</text>
</comment>
<gene>
    <name evidence="2" type="ORF">ABS26_04625</name>
</gene>
<feature type="transmembrane region" description="Helical" evidence="1">
    <location>
        <begin position="259"/>
        <end position="276"/>
    </location>
</feature>
<evidence type="ECO:0000256" key="1">
    <source>
        <dbReference type="SAM" id="Phobius"/>
    </source>
</evidence>
<evidence type="ECO:0008006" key="4">
    <source>
        <dbReference type="Google" id="ProtNLM"/>
    </source>
</evidence>
<dbReference type="SUPFAM" id="SSF81901">
    <property type="entry name" value="HCP-like"/>
    <property type="match status" value="1"/>
</dbReference>
<name>A0A0R2XW09_9GAMM</name>
<sequence>NSTLMYSFWGASLVLLLWQGFMLIHLARRPALKDFSRAVYSQHYVQAMVQFSVYLYWGYYWRPVYDHLWLLAGQVMFAYTFGMLLAWSRRRSYMLGFGPIPIIFSTNLFLWFHDDWFYMQFVMIAVGFLGKEFVRWNRDGRSVHIFNPSAFSLGFFSLILITTGTTDLTWAPEISSTLTLAPGIYTYLFAVGLVVMYFFSITLVSGAAAITLFGFSALYAAIAGVPYFLDSDIPAAVFLGLHLLITDPSTSPRTPLGKTLFGVLYGIGVFALYTILGWFGEPTLYDKLLCVPLLNLSVIGIDRLVRRINSDAVLNLWNPSWFSGRANVAHMMIWISVFGLMSLLGRTDAQHPGDSVPFWEQSCSAQLPNACDRLVSVESTYCGDNAAWACNELGAHYREGAIVDRDTDLAYSYFARACELKFQAGCANLLQEQTALRAEPLELDLRLMLRQGGKNLMDTPVFELYARACVHDWAFACERSAAAGE</sequence>
<feature type="transmembrane region" description="Helical" evidence="1">
    <location>
        <begin position="146"/>
        <end position="164"/>
    </location>
</feature>
<evidence type="ECO:0000313" key="2">
    <source>
        <dbReference type="EMBL" id="KRP38404.1"/>
    </source>
</evidence>
<dbReference type="Proteomes" id="UP000052124">
    <property type="component" value="Unassembled WGS sequence"/>
</dbReference>
<evidence type="ECO:0000313" key="3">
    <source>
        <dbReference type="Proteomes" id="UP000052124"/>
    </source>
</evidence>
<dbReference type="InterPro" id="IPR011990">
    <property type="entry name" value="TPR-like_helical_dom_sf"/>
</dbReference>
<feature type="transmembrane region" description="Helical" evidence="1">
    <location>
        <begin position="210"/>
        <end position="229"/>
    </location>
</feature>
<organism evidence="2 3">
    <name type="scientific">OM182 bacterium BACL3 MAG-120531-bin86</name>
    <dbReference type="NCBI Taxonomy" id="1655628"/>
    <lineage>
        <taxon>Bacteria</taxon>
        <taxon>Pseudomonadati</taxon>
        <taxon>Pseudomonadota</taxon>
        <taxon>Gammaproteobacteria</taxon>
        <taxon>OMG group</taxon>
        <taxon>OM182 clade</taxon>
    </lineage>
</organism>
<keyword evidence="1" id="KW-1133">Transmembrane helix</keyword>
<feature type="transmembrane region" description="Helical" evidence="1">
    <location>
        <begin position="93"/>
        <end position="111"/>
    </location>
</feature>
<accession>A0A0R2XW09</accession>
<feature type="transmembrane region" description="Helical" evidence="1">
    <location>
        <begin position="67"/>
        <end position="86"/>
    </location>
</feature>